<evidence type="ECO:0000313" key="6">
    <source>
        <dbReference type="Proteomes" id="UP001317259"/>
    </source>
</evidence>
<dbReference type="Pfam" id="PF13613">
    <property type="entry name" value="HTH_Tnp_4"/>
    <property type="match status" value="1"/>
</dbReference>
<name>A0ABT0FXW2_9ACTN</name>
<reference evidence="5 6" key="1">
    <citation type="submission" date="2022-04" db="EMBL/GenBank/DDBJ databases">
        <title>Genome draft of Actinomadura sp. ATCC 31491.</title>
        <authorList>
            <person name="Shi X."/>
            <person name="Du Y."/>
        </authorList>
    </citation>
    <scope>NUCLEOTIDE SEQUENCE [LARGE SCALE GENOMIC DNA]</scope>
    <source>
        <strain evidence="5 6">ATCC 31491</strain>
    </source>
</reference>
<dbReference type="RefSeq" id="WP_242371268.1">
    <property type="nucleotide sequence ID" value="NZ_JAKRKC020000001.1"/>
</dbReference>
<dbReference type="InterPro" id="IPR027806">
    <property type="entry name" value="HARBI1_dom"/>
</dbReference>
<organism evidence="5 6">
    <name type="scientific">Actinomadura luzonensis</name>
    <dbReference type="NCBI Taxonomy" id="2805427"/>
    <lineage>
        <taxon>Bacteria</taxon>
        <taxon>Bacillati</taxon>
        <taxon>Actinomycetota</taxon>
        <taxon>Actinomycetes</taxon>
        <taxon>Streptosporangiales</taxon>
        <taxon>Thermomonosporaceae</taxon>
        <taxon>Actinomadura</taxon>
    </lineage>
</organism>
<accession>A0ABT0FXW2</accession>
<evidence type="ECO:0000256" key="1">
    <source>
        <dbReference type="ARBA" id="ARBA00001968"/>
    </source>
</evidence>
<evidence type="ECO:0000259" key="4">
    <source>
        <dbReference type="Pfam" id="PF13613"/>
    </source>
</evidence>
<dbReference type="EMBL" id="JAKRKC020000001">
    <property type="protein sequence ID" value="MCK2216780.1"/>
    <property type="molecule type" value="Genomic_DNA"/>
</dbReference>
<comment type="caution">
    <text evidence="5">The sequence shown here is derived from an EMBL/GenBank/DDBJ whole genome shotgun (WGS) entry which is preliminary data.</text>
</comment>
<gene>
    <name evidence="5" type="ORF">MF672_023690</name>
</gene>
<dbReference type="Pfam" id="PF13359">
    <property type="entry name" value="DDE_Tnp_4"/>
    <property type="match status" value="1"/>
</dbReference>
<proteinExistence type="predicted"/>
<keyword evidence="6" id="KW-1185">Reference proteome</keyword>
<sequence>MLFYRAALPLSPQTLSYLSGILRRHRNTINSPWRRRNPGQQALLVLVHLRKGETLTEVAAGFGVGIATAWRYIREAIVLLAHRSPRLEQALRAAKRAGYPYLVLDGTLIPIDRVAADRPYYSGKHRRHGMNIQILATPDGTPLWTSGSLPGSVHDLKAARIWGIPRRLKAASLLVLADKGYVGAGEHVRVPYKGRNKPASQKAANAAHAKLRGPGERANAQLTTWRILRKLRCCPLLAGQLVKAILVLQLREAG</sequence>
<feature type="domain" description="DDE Tnp4" evidence="3">
    <location>
        <begin position="104"/>
        <end position="248"/>
    </location>
</feature>
<dbReference type="Proteomes" id="UP001317259">
    <property type="component" value="Unassembled WGS sequence"/>
</dbReference>
<evidence type="ECO:0000259" key="3">
    <source>
        <dbReference type="Pfam" id="PF13359"/>
    </source>
</evidence>
<evidence type="ECO:0000256" key="2">
    <source>
        <dbReference type="ARBA" id="ARBA00022723"/>
    </source>
</evidence>
<keyword evidence="2" id="KW-0479">Metal-binding</keyword>
<dbReference type="InterPro" id="IPR027805">
    <property type="entry name" value="Transposase_HTH_dom"/>
</dbReference>
<protein>
    <submittedName>
        <fullName evidence="5">Transposase family protein</fullName>
    </submittedName>
</protein>
<evidence type="ECO:0000313" key="5">
    <source>
        <dbReference type="EMBL" id="MCK2216780.1"/>
    </source>
</evidence>
<comment type="cofactor">
    <cofactor evidence="1">
        <name>a divalent metal cation</name>
        <dbReference type="ChEBI" id="CHEBI:60240"/>
    </cofactor>
</comment>
<feature type="domain" description="Transposase Helix-turn-helix" evidence="4">
    <location>
        <begin position="38"/>
        <end position="85"/>
    </location>
</feature>